<dbReference type="Proteomes" id="UP001596052">
    <property type="component" value="Unassembled WGS sequence"/>
</dbReference>
<feature type="chain" id="PRO_5046910882" description="Neutral/alkaline non-lysosomal ceramidase N-terminal domain-containing protein" evidence="1">
    <location>
        <begin position="17"/>
        <end position="474"/>
    </location>
</feature>
<keyword evidence="3" id="KW-1185">Reference proteome</keyword>
<reference evidence="3" key="1">
    <citation type="journal article" date="2019" name="Int. J. Syst. Evol. Microbiol.">
        <title>The Global Catalogue of Microorganisms (GCM) 10K type strain sequencing project: providing services to taxonomists for standard genome sequencing and annotation.</title>
        <authorList>
            <consortium name="The Broad Institute Genomics Platform"/>
            <consortium name="The Broad Institute Genome Sequencing Center for Infectious Disease"/>
            <person name="Wu L."/>
            <person name="Ma J."/>
        </authorList>
    </citation>
    <scope>NUCLEOTIDE SEQUENCE [LARGE SCALE GENOMIC DNA]</scope>
    <source>
        <strain evidence="3">CGMCC 4.1469</strain>
    </source>
</reference>
<name>A0ABW0KVL7_9BACT</name>
<keyword evidence="1" id="KW-0732">Signal</keyword>
<evidence type="ECO:0000313" key="3">
    <source>
        <dbReference type="Proteomes" id="UP001596052"/>
    </source>
</evidence>
<comment type="caution">
    <text evidence="2">The sequence shown here is derived from an EMBL/GenBank/DDBJ whole genome shotgun (WGS) entry which is preliminary data.</text>
</comment>
<protein>
    <recommendedName>
        <fullName evidence="4">Neutral/alkaline non-lysosomal ceramidase N-terminal domain-containing protein</fullName>
    </recommendedName>
</protein>
<organism evidence="2 3">
    <name type="scientific">Prosthecobacter fluviatilis</name>
    <dbReference type="NCBI Taxonomy" id="445931"/>
    <lineage>
        <taxon>Bacteria</taxon>
        <taxon>Pseudomonadati</taxon>
        <taxon>Verrucomicrobiota</taxon>
        <taxon>Verrucomicrobiia</taxon>
        <taxon>Verrucomicrobiales</taxon>
        <taxon>Verrucomicrobiaceae</taxon>
        <taxon>Prosthecobacter</taxon>
    </lineage>
</organism>
<dbReference type="RefSeq" id="WP_377171007.1">
    <property type="nucleotide sequence ID" value="NZ_JBHSMQ010000011.1"/>
</dbReference>
<gene>
    <name evidence="2" type="ORF">ACFQDI_22040</name>
</gene>
<dbReference type="EMBL" id="JBHSMQ010000011">
    <property type="protein sequence ID" value="MFC5457565.1"/>
    <property type="molecule type" value="Genomic_DNA"/>
</dbReference>
<evidence type="ECO:0000313" key="2">
    <source>
        <dbReference type="EMBL" id="MFC5457565.1"/>
    </source>
</evidence>
<proteinExistence type="predicted"/>
<evidence type="ECO:0008006" key="4">
    <source>
        <dbReference type="Google" id="ProtNLM"/>
    </source>
</evidence>
<sequence length="474" mass="51702">MRTLLLALFAAASLQAADTPKASLMAGAATSNITPPLGSEVVGGFLPYPCTHIHDELHARCLVLDDGQTMLALVICDLLGMHRSLCVAARELVEKETGIPAANVLISGTHTHSAANAIGGPVRFYTSDLELTDYQKFVARRIADGVRRAITLLRPAEIAFSTVSIPEHVHIRRWFLQPDKMPPNPFGKIDKVKMNPGAGNPALIEPAGEPDPIVSFIALREPGGRMISVYSAYSLHYVGGVKDADISADYYGMYCEALKRLQAGGTEDPPFVALMANGTSGDANNINFRNPQPRKKPYEQMRYVAEDIAAKVNAALSKVTWQSSAPLAARYRELPISWRKIGPELIAWAKDTEAKTPRIQGKADLPLAYAGRVQRLAQASPETKAPVQIFRIGDICIGTTPTETFAETGVEFRKRSPFAKSFMVELANGYYGYMPTPRHFELGGYETWPGTNNLEPQASVKMMDALMEMAAEVK</sequence>
<evidence type="ECO:0000256" key="1">
    <source>
        <dbReference type="SAM" id="SignalP"/>
    </source>
</evidence>
<feature type="signal peptide" evidence="1">
    <location>
        <begin position="1"/>
        <end position="16"/>
    </location>
</feature>
<accession>A0ABW0KVL7</accession>